<protein>
    <submittedName>
        <fullName evidence="3">12346_t:CDS:1</fullName>
    </submittedName>
</protein>
<dbReference type="OrthoDB" id="6247875at2759"/>
<evidence type="ECO:0000313" key="3">
    <source>
        <dbReference type="EMBL" id="CAG8628031.1"/>
    </source>
</evidence>
<accession>A0A9N9D507</accession>
<comment type="caution">
    <text evidence="3">The sequence shown here is derived from an EMBL/GenBank/DDBJ whole genome shotgun (WGS) entry which is preliminary data.</text>
</comment>
<dbReference type="SUPFAM" id="SSF47095">
    <property type="entry name" value="HMG-box"/>
    <property type="match status" value="1"/>
</dbReference>
<dbReference type="PROSITE" id="PS50118">
    <property type="entry name" value="HMG_BOX_2"/>
    <property type="match status" value="1"/>
</dbReference>
<feature type="domain" description="HMG box" evidence="2">
    <location>
        <begin position="60"/>
        <end position="118"/>
    </location>
</feature>
<dbReference type="InterPro" id="IPR009071">
    <property type="entry name" value="HMG_box_dom"/>
</dbReference>
<keyword evidence="1" id="KW-0539">Nucleus</keyword>
<reference evidence="3" key="1">
    <citation type="submission" date="2021-06" db="EMBL/GenBank/DDBJ databases">
        <authorList>
            <person name="Kallberg Y."/>
            <person name="Tangrot J."/>
            <person name="Rosling A."/>
        </authorList>
    </citation>
    <scope>NUCLEOTIDE SEQUENCE</scope>
    <source>
        <strain evidence="3">MT106</strain>
    </source>
</reference>
<dbReference type="InterPro" id="IPR036910">
    <property type="entry name" value="HMG_box_dom_sf"/>
</dbReference>
<dbReference type="AlphaFoldDB" id="A0A9N9D507"/>
<organism evidence="3 4">
    <name type="scientific">Ambispora gerdemannii</name>
    <dbReference type="NCBI Taxonomy" id="144530"/>
    <lineage>
        <taxon>Eukaryota</taxon>
        <taxon>Fungi</taxon>
        <taxon>Fungi incertae sedis</taxon>
        <taxon>Mucoromycota</taxon>
        <taxon>Glomeromycotina</taxon>
        <taxon>Glomeromycetes</taxon>
        <taxon>Archaeosporales</taxon>
        <taxon>Ambisporaceae</taxon>
        <taxon>Ambispora</taxon>
    </lineage>
</organism>
<sequence length="324" mass="37256">MSKHCQNKNRNSILYIDPNKSFDTNEKLIIKEITVSSPYDEKLFGMLKKFSQLDDANVMSKRPPNSFILYRKAFQQTLIDNNIHLYAGKISGMASKKWKIESDSIKQEYAQIASEIRESSPKYVYLPSSQKKSKDKYKWRIYNNYSDITKRKKSSSSNKDCEFSTIGSKQNYLTSKFSVIDPQDSASFLLQESIPSTSTENVCHNVNGQFSVNPQQLIQSQPSADHTSRFLNYNTVALNYEHSAPNLSISDPQNMTSFQLAMEEVDNLEMIDMFLKPFPLTLAEISYQETTFPFDDKDFMTINSNNANDNQSFVDPQQLLLNYI</sequence>
<proteinExistence type="predicted"/>
<dbReference type="GO" id="GO:0003677">
    <property type="term" value="F:DNA binding"/>
    <property type="evidence" value="ECO:0007669"/>
    <property type="project" value="UniProtKB-UniRule"/>
</dbReference>
<dbReference type="EMBL" id="CAJVPL010003193">
    <property type="protein sequence ID" value="CAG8628031.1"/>
    <property type="molecule type" value="Genomic_DNA"/>
</dbReference>
<keyword evidence="1" id="KW-0238">DNA-binding</keyword>
<dbReference type="GO" id="GO:0005634">
    <property type="term" value="C:nucleus"/>
    <property type="evidence" value="ECO:0007669"/>
    <property type="project" value="UniProtKB-UniRule"/>
</dbReference>
<evidence type="ECO:0000313" key="4">
    <source>
        <dbReference type="Proteomes" id="UP000789831"/>
    </source>
</evidence>
<feature type="DNA-binding region" description="HMG box" evidence="1">
    <location>
        <begin position="60"/>
        <end position="118"/>
    </location>
</feature>
<evidence type="ECO:0000259" key="2">
    <source>
        <dbReference type="PROSITE" id="PS50118"/>
    </source>
</evidence>
<evidence type="ECO:0000256" key="1">
    <source>
        <dbReference type="PROSITE-ProRule" id="PRU00267"/>
    </source>
</evidence>
<name>A0A9N9D507_9GLOM</name>
<dbReference type="Pfam" id="PF00505">
    <property type="entry name" value="HMG_box"/>
    <property type="match status" value="1"/>
</dbReference>
<dbReference type="Proteomes" id="UP000789831">
    <property type="component" value="Unassembled WGS sequence"/>
</dbReference>
<dbReference type="SMART" id="SM00398">
    <property type="entry name" value="HMG"/>
    <property type="match status" value="1"/>
</dbReference>
<keyword evidence="4" id="KW-1185">Reference proteome</keyword>
<dbReference type="Gene3D" id="1.10.30.10">
    <property type="entry name" value="High mobility group box domain"/>
    <property type="match status" value="1"/>
</dbReference>
<gene>
    <name evidence="3" type="ORF">AGERDE_LOCUS10390</name>
</gene>